<comment type="function">
    <text evidence="5">Catalyzes the reversible transfer of the terminal phosphate group between ATP and AMP. Plays an important role in cellular energy homeostasis and in adenine nucleotide metabolism.</text>
</comment>
<name>A0A5C5WWS0_9BACT</name>
<dbReference type="Gene3D" id="3.40.50.300">
    <property type="entry name" value="P-loop containing nucleotide triphosphate hydrolases"/>
    <property type="match status" value="1"/>
</dbReference>
<feature type="binding site" evidence="5">
    <location>
        <position position="36"/>
    </location>
    <ligand>
        <name>AMP</name>
        <dbReference type="ChEBI" id="CHEBI:456215"/>
    </ligand>
</feature>
<comment type="caution">
    <text evidence="5">Lacks conserved residue(s) required for the propagation of feature annotation.</text>
</comment>
<comment type="pathway">
    <text evidence="5">Purine metabolism; AMP biosynthesis via salvage pathway; AMP from ADP: step 1/1.</text>
</comment>
<evidence type="ECO:0000256" key="4">
    <source>
        <dbReference type="ARBA" id="ARBA00022777"/>
    </source>
</evidence>
<dbReference type="InterPro" id="IPR033690">
    <property type="entry name" value="Adenylat_kinase_CS"/>
</dbReference>
<feature type="binding site" evidence="5">
    <location>
        <begin position="10"/>
        <end position="15"/>
    </location>
    <ligand>
        <name>ATP</name>
        <dbReference type="ChEBI" id="CHEBI:30616"/>
    </ligand>
</feature>
<accession>A0A5C5WWS0</accession>
<dbReference type="RefSeq" id="WP_146514478.1">
    <property type="nucleotide sequence ID" value="NZ_SJPI01000001.1"/>
</dbReference>
<dbReference type="PANTHER" id="PTHR23359">
    <property type="entry name" value="NUCLEOTIDE KINASE"/>
    <property type="match status" value="1"/>
</dbReference>
<comment type="subcellular location">
    <subcellularLocation>
        <location evidence="5 7">Cytoplasm</location>
    </subcellularLocation>
</comment>
<comment type="domain">
    <text evidence="5">Consists of three domains, a large central CORE domain and two small peripheral domains, NMPbind and LID, which undergo movements during catalysis. The LID domain closes over the site of phosphoryl transfer upon ATP binding. Assembling and dissambling the active center during each catalytic cycle provides an effective means to prevent ATP hydrolysis.</text>
</comment>
<keyword evidence="5 7" id="KW-0067">ATP-binding</keyword>
<keyword evidence="9" id="KW-1185">Reference proteome</keyword>
<keyword evidence="2 5" id="KW-0545">Nucleotide biosynthesis</keyword>
<dbReference type="NCBIfam" id="NF001381">
    <property type="entry name" value="PRK00279.1-3"/>
    <property type="match status" value="1"/>
</dbReference>
<feature type="binding site" evidence="5">
    <location>
        <position position="143"/>
    </location>
    <ligand>
        <name>AMP</name>
        <dbReference type="ChEBI" id="CHEBI:456215"/>
    </ligand>
</feature>
<comment type="similarity">
    <text evidence="5 6">Belongs to the adenylate kinase family.</text>
</comment>
<dbReference type="PRINTS" id="PR00094">
    <property type="entry name" value="ADENYLTKNASE"/>
</dbReference>
<feature type="binding site" evidence="5">
    <location>
        <position position="132"/>
    </location>
    <ligand>
        <name>AMP</name>
        <dbReference type="ChEBI" id="CHEBI:456215"/>
    </ligand>
</feature>
<evidence type="ECO:0000313" key="8">
    <source>
        <dbReference type="EMBL" id="TWT54433.1"/>
    </source>
</evidence>
<comment type="catalytic activity">
    <reaction evidence="5 7">
        <text>AMP + ATP = 2 ADP</text>
        <dbReference type="Rhea" id="RHEA:12973"/>
        <dbReference type="ChEBI" id="CHEBI:30616"/>
        <dbReference type="ChEBI" id="CHEBI:456215"/>
        <dbReference type="ChEBI" id="CHEBI:456216"/>
        <dbReference type="EC" id="2.7.4.3"/>
    </reaction>
</comment>
<feature type="binding site" evidence="5">
    <location>
        <position position="31"/>
    </location>
    <ligand>
        <name>AMP</name>
        <dbReference type="ChEBI" id="CHEBI:456215"/>
    </ligand>
</feature>
<dbReference type="EMBL" id="SJPI01000001">
    <property type="protein sequence ID" value="TWT54433.1"/>
    <property type="molecule type" value="Genomic_DNA"/>
</dbReference>
<keyword evidence="4 5" id="KW-0418">Kinase</keyword>
<evidence type="ECO:0000256" key="6">
    <source>
        <dbReference type="RuleBase" id="RU003330"/>
    </source>
</evidence>
<dbReference type="UniPathway" id="UPA00588">
    <property type="reaction ID" value="UER00649"/>
</dbReference>
<comment type="subunit">
    <text evidence="5 7">Monomer.</text>
</comment>
<organism evidence="8 9">
    <name type="scientific">Rubripirellula amarantea</name>
    <dbReference type="NCBI Taxonomy" id="2527999"/>
    <lineage>
        <taxon>Bacteria</taxon>
        <taxon>Pseudomonadati</taxon>
        <taxon>Planctomycetota</taxon>
        <taxon>Planctomycetia</taxon>
        <taxon>Pirellulales</taxon>
        <taxon>Pirellulaceae</taxon>
        <taxon>Rubripirellula</taxon>
    </lineage>
</organism>
<dbReference type="CDD" id="cd01428">
    <property type="entry name" value="ADK"/>
    <property type="match status" value="1"/>
</dbReference>
<evidence type="ECO:0000256" key="7">
    <source>
        <dbReference type="RuleBase" id="RU003331"/>
    </source>
</evidence>
<evidence type="ECO:0000313" key="9">
    <source>
        <dbReference type="Proteomes" id="UP000316598"/>
    </source>
</evidence>
<proteinExistence type="inferred from homology"/>
<feature type="binding site" evidence="5">
    <location>
        <position position="126"/>
    </location>
    <ligand>
        <name>ATP</name>
        <dbReference type="ChEBI" id="CHEBI:30616"/>
    </ligand>
</feature>
<evidence type="ECO:0000256" key="1">
    <source>
        <dbReference type="ARBA" id="ARBA00022679"/>
    </source>
</evidence>
<dbReference type="AlphaFoldDB" id="A0A5C5WWS0"/>
<evidence type="ECO:0000256" key="2">
    <source>
        <dbReference type="ARBA" id="ARBA00022727"/>
    </source>
</evidence>
<keyword evidence="1 5" id="KW-0808">Transferase</keyword>
<dbReference type="EC" id="2.7.4.3" evidence="5 7"/>
<dbReference type="HAMAP" id="MF_00235">
    <property type="entry name" value="Adenylate_kinase_Adk"/>
    <property type="match status" value="1"/>
</dbReference>
<gene>
    <name evidence="8" type="primary">adk_1</name>
    <name evidence="5" type="synonym">adk</name>
    <name evidence="8" type="ORF">Pla22_20800</name>
</gene>
<evidence type="ECO:0000256" key="5">
    <source>
        <dbReference type="HAMAP-Rule" id="MF_00235"/>
    </source>
</evidence>
<dbReference type="NCBIfam" id="NF011105">
    <property type="entry name" value="PRK14532.1"/>
    <property type="match status" value="1"/>
</dbReference>
<dbReference type="InterPro" id="IPR027417">
    <property type="entry name" value="P-loop_NTPase"/>
</dbReference>
<dbReference type="SUPFAM" id="SSF52540">
    <property type="entry name" value="P-loop containing nucleoside triphosphate hydrolases"/>
    <property type="match status" value="1"/>
</dbReference>
<dbReference type="GO" id="GO:0004017">
    <property type="term" value="F:AMP kinase activity"/>
    <property type="evidence" value="ECO:0007669"/>
    <property type="project" value="UniProtKB-UniRule"/>
</dbReference>
<dbReference type="GO" id="GO:0005524">
    <property type="term" value="F:ATP binding"/>
    <property type="evidence" value="ECO:0007669"/>
    <property type="project" value="UniProtKB-UniRule"/>
</dbReference>
<feature type="binding site" evidence="5">
    <location>
        <position position="91"/>
    </location>
    <ligand>
        <name>AMP</name>
        <dbReference type="ChEBI" id="CHEBI:456215"/>
    </ligand>
</feature>
<dbReference type="InterPro" id="IPR000850">
    <property type="entry name" value="Adenylat/UMP-CMP_kin"/>
</dbReference>
<reference evidence="8 9" key="1">
    <citation type="submission" date="2019-02" db="EMBL/GenBank/DDBJ databases">
        <title>Deep-cultivation of Planctomycetes and their phenomic and genomic characterization uncovers novel biology.</title>
        <authorList>
            <person name="Wiegand S."/>
            <person name="Jogler M."/>
            <person name="Boedeker C."/>
            <person name="Pinto D."/>
            <person name="Vollmers J."/>
            <person name="Rivas-Marin E."/>
            <person name="Kohn T."/>
            <person name="Peeters S.H."/>
            <person name="Heuer A."/>
            <person name="Rast P."/>
            <person name="Oberbeckmann S."/>
            <person name="Bunk B."/>
            <person name="Jeske O."/>
            <person name="Meyerdierks A."/>
            <person name="Storesund J.E."/>
            <person name="Kallscheuer N."/>
            <person name="Luecker S."/>
            <person name="Lage O.M."/>
            <person name="Pohl T."/>
            <person name="Merkel B.J."/>
            <person name="Hornburger P."/>
            <person name="Mueller R.-W."/>
            <person name="Bruemmer F."/>
            <person name="Labrenz M."/>
            <person name="Spormann A.M."/>
            <person name="Op Den Camp H."/>
            <person name="Overmann J."/>
            <person name="Amann R."/>
            <person name="Jetten M.S.M."/>
            <person name="Mascher T."/>
            <person name="Medema M.H."/>
            <person name="Devos D.P."/>
            <person name="Kaster A.-K."/>
            <person name="Ovreas L."/>
            <person name="Rohde M."/>
            <person name="Galperin M.Y."/>
            <person name="Jogler C."/>
        </authorList>
    </citation>
    <scope>NUCLEOTIDE SEQUENCE [LARGE SCALE GENOMIC DNA]</scope>
    <source>
        <strain evidence="8 9">Pla22</strain>
    </source>
</reference>
<dbReference type="NCBIfam" id="NF011100">
    <property type="entry name" value="PRK14527.1"/>
    <property type="match status" value="1"/>
</dbReference>
<keyword evidence="3 5" id="KW-0547">Nucleotide-binding</keyword>
<dbReference type="OrthoDB" id="9805030at2"/>
<feature type="binding site" evidence="5">
    <location>
        <position position="171"/>
    </location>
    <ligand>
        <name>ATP</name>
        <dbReference type="ChEBI" id="CHEBI:30616"/>
    </ligand>
</feature>
<dbReference type="GO" id="GO:0005737">
    <property type="term" value="C:cytoplasm"/>
    <property type="evidence" value="ECO:0007669"/>
    <property type="project" value="UniProtKB-SubCell"/>
</dbReference>
<dbReference type="Pfam" id="PF00406">
    <property type="entry name" value="ADK"/>
    <property type="match status" value="1"/>
</dbReference>
<protein>
    <recommendedName>
        <fullName evidence="5 7">Adenylate kinase</fullName>
        <shortName evidence="5">AK</shortName>
        <ecNumber evidence="5 7">2.7.4.3</ecNumber>
    </recommendedName>
    <alternativeName>
        <fullName evidence="5">ATP-AMP transphosphorylase</fullName>
    </alternativeName>
    <alternativeName>
        <fullName evidence="5">ATP:AMP phosphotransferase</fullName>
    </alternativeName>
    <alternativeName>
        <fullName evidence="5">Adenylate monophosphate kinase</fullName>
    </alternativeName>
</protein>
<dbReference type="PROSITE" id="PS00113">
    <property type="entry name" value="ADENYLATE_KINASE"/>
    <property type="match status" value="1"/>
</dbReference>
<dbReference type="Proteomes" id="UP000316598">
    <property type="component" value="Unassembled WGS sequence"/>
</dbReference>
<feature type="binding site" evidence="5">
    <location>
        <begin position="84"/>
        <end position="87"/>
    </location>
    <ligand>
        <name>AMP</name>
        <dbReference type="ChEBI" id="CHEBI:456215"/>
    </ligand>
</feature>
<keyword evidence="5" id="KW-0963">Cytoplasm</keyword>
<dbReference type="GO" id="GO:0044209">
    <property type="term" value="P:AMP salvage"/>
    <property type="evidence" value="ECO:0007669"/>
    <property type="project" value="UniProtKB-UniRule"/>
</dbReference>
<evidence type="ECO:0000256" key="3">
    <source>
        <dbReference type="ARBA" id="ARBA00022741"/>
    </source>
</evidence>
<comment type="caution">
    <text evidence="8">The sequence shown here is derived from an EMBL/GenBank/DDBJ whole genome shotgun (WGS) entry which is preliminary data.</text>
</comment>
<sequence>MRIVFIGPPGSGKGTQCRRLSKHLGVPHLSTGEMLRWKRDNTHDGPMVAGFIDGGNLAPDQFVMSMVSCRISESDCRSGYLLDGFPRTVVQAELFDTHLDQRNGQLDHVFQLVASDDELIRRMIRRSELEGRVDDTPETIANRLSVYQARTRPVIDYYADRGLIRPIDAMQSAETVFANLLAMIETNE</sequence>